<keyword evidence="2" id="KW-1185">Reference proteome</keyword>
<evidence type="ECO:0000313" key="1">
    <source>
        <dbReference type="EMBL" id="ESU26977.1"/>
    </source>
</evidence>
<sequence>MKSLSKIKSANLHTNIHPIKLLTGYISIIWKLSNKKHKPLRINLLNLVALKKIH</sequence>
<accession>V6SL33</accession>
<dbReference type="PATRIC" id="fig|1341181.4.peg.2279"/>
<dbReference type="AlphaFoldDB" id="V6SL33"/>
<proteinExistence type="predicted"/>
<reference evidence="1 2" key="1">
    <citation type="submission" date="2013-08" db="EMBL/GenBank/DDBJ databases">
        <title>Flavobacterium limnosediminis JC2902 genome sequencing.</title>
        <authorList>
            <person name="Lee K."/>
            <person name="Yi H."/>
            <person name="Park S."/>
            <person name="Chun J."/>
        </authorList>
    </citation>
    <scope>NUCLEOTIDE SEQUENCE [LARGE SCALE GENOMIC DNA]</scope>
    <source>
        <strain evidence="1 2">JC2902</strain>
    </source>
</reference>
<name>V6SL33_9FLAO</name>
<protein>
    <submittedName>
        <fullName evidence="1">Uncharacterized protein</fullName>
    </submittedName>
</protein>
<gene>
    <name evidence="1" type="ORF">FLJC2902T_23180</name>
</gene>
<comment type="caution">
    <text evidence="1">The sequence shown here is derived from an EMBL/GenBank/DDBJ whole genome shotgun (WGS) entry which is preliminary data.</text>
</comment>
<evidence type="ECO:0000313" key="2">
    <source>
        <dbReference type="Proteomes" id="UP000018004"/>
    </source>
</evidence>
<dbReference type="Proteomes" id="UP000018004">
    <property type="component" value="Unassembled WGS sequence"/>
</dbReference>
<organism evidence="1 2">
    <name type="scientific">Flavobacterium limnosediminis JC2902</name>
    <dbReference type="NCBI Taxonomy" id="1341181"/>
    <lineage>
        <taxon>Bacteria</taxon>
        <taxon>Pseudomonadati</taxon>
        <taxon>Bacteroidota</taxon>
        <taxon>Flavobacteriia</taxon>
        <taxon>Flavobacteriales</taxon>
        <taxon>Flavobacteriaceae</taxon>
        <taxon>Flavobacterium</taxon>
    </lineage>
</organism>
<dbReference type="EMBL" id="AVGG01000017">
    <property type="protein sequence ID" value="ESU26977.1"/>
    <property type="molecule type" value="Genomic_DNA"/>
</dbReference>
<dbReference type="STRING" id="1341181.FLJC2902T_23180"/>